<comment type="caution">
    <text evidence="1">The sequence shown here is derived from an EMBL/GenBank/DDBJ whole genome shotgun (WGS) entry which is preliminary data.</text>
</comment>
<dbReference type="GeneID" id="54782302"/>
<keyword evidence="2" id="KW-1185">Reference proteome</keyword>
<name>A0A642UKJ7_DIURU</name>
<dbReference type="OMA" id="SMWQGYY"/>
<reference evidence="1 2" key="1">
    <citation type="submission" date="2019-07" db="EMBL/GenBank/DDBJ databases">
        <title>Genome assembly of two rare yeast pathogens: Diutina rugosa and Trichomonascus ciferrii.</title>
        <authorList>
            <person name="Mixao V."/>
            <person name="Saus E."/>
            <person name="Hansen A."/>
            <person name="Lass-Flor C."/>
            <person name="Gabaldon T."/>
        </authorList>
    </citation>
    <scope>NUCLEOTIDE SEQUENCE [LARGE SCALE GENOMIC DNA]</scope>
    <source>
        <strain evidence="1 2">CBS 613</strain>
    </source>
</reference>
<dbReference type="EMBL" id="SWFT01000106">
    <property type="protein sequence ID" value="KAA8900788.1"/>
    <property type="molecule type" value="Genomic_DNA"/>
</dbReference>
<dbReference type="Proteomes" id="UP000449547">
    <property type="component" value="Unassembled WGS sequence"/>
</dbReference>
<sequence length="373" mass="42255">MFSRSSVFRSIINPHTKPVEGVGNSFFKALPGTRQRELLSALKSLQSYHAAQKSASERRRKLFKMMTWRQQQLCNDVGYSNKLNKLDQLSKVNQQFLDGVTQFAFDRYDLTHADLGKGATDSSVSGSNYRVIETLGHFARDWSSSDEIRPLIDYIQGQLATIIPKDEQADTCVIVPGSGLGRIAHEIARSGDYQVHAVEFSGLMHLCHAYIYSGADAAPIYPYIHTCSNFTSTDAHYRHVDVVPQSPPPNLELDMSDFRFFELGKPYKNVVVVSAFFIDTAENLMDYFDAITKLTAPPAKGFWINIGPLKYGSSPQVELNAEEIEQVRHKLGWHDLDYRNDVTDTVGYITDKQSMWQGYYGTTRWTSARQPRR</sequence>
<dbReference type="RefSeq" id="XP_034011543.1">
    <property type="nucleotide sequence ID" value="XM_034156437.1"/>
</dbReference>
<dbReference type="InterPro" id="IPR029063">
    <property type="entry name" value="SAM-dependent_MTases_sf"/>
</dbReference>
<protein>
    <submittedName>
        <fullName evidence="1">Uncharacterized protein</fullName>
    </submittedName>
</protein>
<gene>
    <name evidence="1" type="ORF">DIURU_003651</name>
</gene>
<dbReference type="GO" id="GO:0008757">
    <property type="term" value="F:S-adenosylmethionine-dependent methyltransferase activity"/>
    <property type="evidence" value="ECO:0007669"/>
    <property type="project" value="InterPro"/>
</dbReference>
<dbReference type="Pfam" id="PF07942">
    <property type="entry name" value="CARME"/>
    <property type="match status" value="1"/>
</dbReference>
<dbReference type="AlphaFoldDB" id="A0A642UKJ7"/>
<evidence type="ECO:0000313" key="1">
    <source>
        <dbReference type="EMBL" id="KAA8900788.1"/>
    </source>
</evidence>
<dbReference type="SUPFAM" id="SSF53335">
    <property type="entry name" value="S-adenosyl-L-methionine-dependent methyltransferases"/>
    <property type="match status" value="1"/>
</dbReference>
<dbReference type="InterPro" id="IPR012901">
    <property type="entry name" value="CARME"/>
</dbReference>
<dbReference type="PANTHER" id="PTHR12303">
    <property type="entry name" value="CARNOSINE N-METHYLTRANSFERASE"/>
    <property type="match status" value="1"/>
</dbReference>
<dbReference type="VEuPathDB" id="FungiDB:DIURU_003651"/>
<evidence type="ECO:0000313" key="2">
    <source>
        <dbReference type="Proteomes" id="UP000449547"/>
    </source>
</evidence>
<dbReference type="SMART" id="SM01296">
    <property type="entry name" value="N2227"/>
    <property type="match status" value="1"/>
</dbReference>
<dbReference type="OrthoDB" id="978at2759"/>
<dbReference type="PANTHER" id="PTHR12303:SF11">
    <property type="entry name" value="AER338CP"/>
    <property type="match status" value="1"/>
</dbReference>
<accession>A0A642UKJ7</accession>
<proteinExistence type="predicted"/>
<organism evidence="1 2">
    <name type="scientific">Diutina rugosa</name>
    <name type="common">Yeast</name>
    <name type="synonym">Candida rugosa</name>
    <dbReference type="NCBI Taxonomy" id="5481"/>
    <lineage>
        <taxon>Eukaryota</taxon>
        <taxon>Fungi</taxon>
        <taxon>Dikarya</taxon>
        <taxon>Ascomycota</taxon>
        <taxon>Saccharomycotina</taxon>
        <taxon>Pichiomycetes</taxon>
        <taxon>Debaryomycetaceae</taxon>
        <taxon>Diutina</taxon>
    </lineage>
</organism>